<keyword evidence="4" id="KW-1185">Reference proteome</keyword>
<dbReference type="InterPro" id="IPR001214">
    <property type="entry name" value="SET_dom"/>
</dbReference>
<accession>A0A3S2U5T3</accession>
<feature type="compositionally biased region" description="Polar residues" evidence="1">
    <location>
        <begin position="118"/>
        <end position="128"/>
    </location>
</feature>
<organism evidence="3 4">
    <name type="scientific">Oryzias javanicus</name>
    <name type="common">Javanese ricefish</name>
    <name type="synonym">Aplocheilus javanicus</name>
    <dbReference type="NCBI Taxonomy" id="123683"/>
    <lineage>
        <taxon>Eukaryota</taxon>
        <taxon>Metazoa</taxon>
        <taxon>Chordata</taxon>
        <taxon>Craniata</taxon>
        <taxon>Vertebrata</taxon>
        <taxon>Euteleostomi</taxon>
        <taxon>Actinopterygii</taxon>
        <taxon>Neopterygii</taxon>
        <taxon>Teleostei</taxon>
        <taxon>Neoteleostei</taxon>
        <taxon>Acanthomorphata</taxon>
        <taxon>Ovalentaria</taxon>
        <taxon>Atherinomorphae</taxon>
        <taxon>Beloniformes</taxon>
        <taxon>Adrianichthyidae</taxon>
        <taxon>Oryziinae</taxon>
        <taxon>Oryzias</taxon>
    </lineage>
</organism>
<dbReference type="Gene3D" id="2.170.270.10">
    <property type="entry name" value="SET domain"/>
    <property type="match status" value="1"/>
</dbReference>
<gene>
    <name evidence="3" type="ORF">OJAV_G00136240</name>
</gene>
<feature type="domain" description="SET" evidence="2">
    <location>
        <begin position="648"/>
        <end position="784"/>
    </location>
</feature>
<dbReference type="EMBL" id="CM012450">
    <property type="protein sequence ID" value="RVE63434.1"/>
    <property type="molecule type" value="Genomic_DNA"/>
</dbReference>
<feature type="compositionally biased region" description="Polar residues" evidence="1">
    <location>
        <begin position="511"/>
        <end position="520"/>
    </location>
</feature>
<reference evidence="3 4" key="2">
    <citation type="submission" date="2019-01" db="EMBL/GenBank/DDBJ databases">
        <title>A chromosome length genome reference of the Java medaka (oryzias javanicus).</title>
        <authorList>
            <person name="Herpin A."/>
            <person name="Takehana Y."/>
            <person name="Naruse K."/>
            <person name="Ansai S."/>
            <person name="Kawaguchi M."/>
        </authorList>
    </citation>
    <scope>NUCLEOTIDE SEQUENCE [LARGE SCALE GENOMIC DNA]</scope>
    <source>
        <strain evidence="3">RS831</strain>
        <tissue evidence="3">Whole body</tissue>
    </source>
</reference>
<sequence>MAQDRKPDRRVIHCLLCFKPTDTLSAHLARVCMKEKTPEERAAELQRAKESCKLWIREGRTWDYNDICCWCPQTAIKPLIMQLKRKGFLLQNVPQGFEEADTEATLLQADSHKIPTSDAGQSATISAASSESDPDENPSSDEPEMDATWQRPTPQFSTPLRARMQQNNLYAKFPPENPLLLEFRHHLVNVMQISNCQQEVDNVARVLRYIQPSGDEINLDFIENTTVLGDYFDQLRRVGLSAATRINYIKSLLQFLKFLKISRGGGDHVFYHKCGHYMDFLTVLRKPISKSHSKDLCSKRHDYFVGEKTSIHTLRLVLRKAKKDILEMFRRLLNSEDLTEEEKTRYRYYCEALLLLGHCQRPGVAEGLTVTEWLQRIKVNGRTVVAVKSHKTANSQVASFALTEEEDSIIHQYYLSVRPCHLKDDSDNPSGADRLFVARNGTPVGSATNDLRRLHEYYKCPNVTSQQIRRAMETEGNARLTDEQKTGLAHYLGKVALVHYRMRDPTSIVDTANPMQVLTERSSDDSDEDPASHKRPHPAEEFGRFAEMFPVTLHGKPPNKVTRVEAGFSEDRTLYDRWRGKQFKLREAHLLGRWTRRPPTATKIKREIEKEQWHSNCPSAESILERWEPPRKEDVESSSKLMKQVETQRWKYLAVVEPSPKAGEGKGVITTKTFPMNSILCDYHGEVISGAEGRRRIAERENAMGTAFFFKCGKEDLCIDATNTPCLCHPDQETFGRLINYSKKRPNVRPAATLMNFPEGQRYVLFFRAMRDLAVNEELLFDYGVRRDSFGGEGADLTWLDE</sequence>
<dbReference type="PANTHER" id="PTHR47306">
    <property type="entry name" value="SI:CH211-178J18.4-RELATED"/>
    <property type="match status" value="1"/>
</dbReference>
<dbReference type="InterPro" id="IPR046341">
    <property type="entry name" value="SET_dom_sf"/>
</dbReference>
<evidence type="ECO:0000256" key="1">
    <source>
        <dbReference type="SAM" id="MobiDB-lite"/>
    </source>
</evidence>
<dbReference type="SUPFAM" id="SSF82199">
    <property type="entry name" value="SET domain"/>
    <property type="match status" value="1"/>
</dbReference>
<name>A0A3S2U5T3_ORYJA</name>
<feature type="region of interest" description="Disordered" evidence="1">
    <location>
        <begin position="113"/>
        <end position="155"/>
    </location>
</feature>
<dbReference type="PANTHER" id="PTHR47306:SF2">
    <property type="entry name" value="CORE-BINDING (CB) DOMAIN-CONTAINING PROTEIN"/>
    <property type="match status" value="1"/>
</dbReference>
<feature type="region of interest" description="Disordered" evidence="1">
    <location>
        <begin position="511"/>
        <end position="542"/>
    </location>
</feature>
<dbReference type="Pfam" id="PF00856">
    <property type="entry name" value="SET"/>
    <property type="match status" value="1"/>
</dbReference>
<dbReference type="SMART" id="SM00317">
    <property type="entry name" value="SET"/>
    <property type="match status" value="1"/>
</dbReference>
<dbReference type="PROSITE" id="PS50280">
    <property type="entry name" value="SET"/>
    <property type="match status" value="1"/>
</dbReference>
<evidence type="ECO:0000313" key="4">
    <source>
        <dbReference type="Proteomes" id="UP000283210"/>
    </source>
</evidence>
<reference evidence="3 4" key="1">
    <citation type="submission" date="2018-11" db="EMBL/GenBank/DDBJ databases">
        <authorList>
            <person name="Lopez-Roques C."/>
            <person name="Donnadieu C."/>
            <person name="Bouchez O."/>
            <person name="Klopp C."/>
            <person name="Cabau C."/>
            <person name="Zahm M."/>
        </authorList>
    </citation>
    <scope>NUCLEOTIDE SEQUENCE [LARGE SCALE GENOMIC DNA]</scope>
    <source>
        <strain evidence="3">RS831</strain>
        <tissue evidence="3">Whole body</tissue>
    </source>
</reference>
<evidence type="ECO:0000259" key="2">
    <source>
        <dbReference type="PROSITE" id="PS50280"/>
    </source>
</evidence>
<proteinExistence type="predicted"/>
<evidence type="ECO:0000313" key="3">
    <source>
        <dbReference type="EMBL" id="RVE63434.1"/>
    </source>
</evidence>
<feature type="compositionally biased region" description="Acidic residues" evidence="1">
    <location>
        <begin position="132"/>
        <end position="145"/>
    </location>
</feature>
<dbReference type="OrthoDB" id="9907715at2759"/>
<dbReference type="Proteomes" id="UP000283210">
    <property type="component" value="Chromosome 14"/>
</dbReference>
<dbReference type="AlphaFoldDB" id="A0A3S2U5T3"/>
<protein>
    <recommendedName>
        <fullName evidence="2">SET domain-containing protein</fullName>
    </recommendedName>
</protein>